<dbReference type="InterPro" id="IPR051406">
    <property type="entry name" value="PLD_domain"/>
</dbReference>
<evidence type="ECO:0000313" key="26">
    <source>
        <dbReference type="RefSeq" id="XP_054849654.1"/>
    </source>
</evidence>
<dbReference type="CTD" id="201164"/>
<evidence type="ECO:0000256" key="17">
    <source>
        <dbReference type="ARBA" id="ARBA00040549"/>
    </source>
</evidence>
<dbReference type="GO" id="GO:0007283">
    <property type="term" value="P:spermatogenesis"/>
    <property type="evidence" value="ECO:0007669"/>
    <property type="project" value="UniProtKB-KW"/>
</dbReference>
<evidence type="ECO:0000256" key="23">
    <source>
        <dbReference type="SAM" id="Phobius"/>
    </source>
</evidence>
<dbReference type="AlphaFoldDB" id="A0AA97K6Y6"/>
<dbReference type="GO" id="GO:0051321">
    <property type="term" value="P:meiotic cell cycle"/>
    <property type="evidence" value="ECO:0007669"/>
    <property type="project" value="UniProtKB-KW"/>
</dbReference>
<evidence type="ECO:0000256" key="9">
    <source>
        <dbReference type="ARBA" id="ARBA00022871"/>
    </source>
</evidence>
<sequence>MCEALAMGRGGAWVFMAGAALGVCLEALAEWLLRRRREVRVREVLFFPSRVTCVEGLLAAAREDGGKGLRLAPCLCSLPHEESELSRLLARLLSARRSLELCIFAFSCPQLSCAILLLQRRGVRVRVVTDADYMAVKGSQIGILRKAGIQVRHDQESGYMHHKFAIIDKRLLLTGSLNWTTQAIQHNRENVMIVEDAKYVKLFLEEFERLWEDYNPVNYIFFKEKEVPKETNNNPGTERKFNK</sequence>
<keyword evidence="3" id="KW-0540">Nuclease</keyword>
<dbReference type="CDD" id="cd09171">
    <property type="entry name" value="PLDc_vPLD6_like"/>
    <property type="match status" value="1"/>
</dbReference>
<evidence type="ECO:0000256" key="6">
    <source>
        <dbReference type="ARBA" id="ARBA00022782"/>
    </source>
</evidence>
<dbReference type="FunFam" id="3.30.870.10:FF:000030">
    <property type="entry name" value="mitochondrial cardiolipin hydrolase"/>
    <property type="match status" value="1"/>
</dbReference>
<evidence type="ECO:0000256" key="8">
    <source>
        <dbReference type="ARBA" id="ARBA00022801"/>
    </source>
</evidence>
<dbReference type="GO" id="GO:0034587">
    <property type="term" value="P:piRNA processing"/>
    <property type="evidence" value="ECO:0007669"/>
    <property type="project" value="TreeGrafter"/>
</dbReference>
<dbReference type="GO" id="GO:0042802">
    <property type="term" value="F:identical protein binding"/>
    <property type="evidence" value="ECO:0007669"/>
    <property type="project" value="UniProtKB-ARBA"/>
</dbReference>
<name>A0AA97K6Y6_EUBMA</name>
<keyword evidence="9" id="KW-0744">Spermatogenesis</keyword>
<evidence type="ECO:0000256" key="3">
    <source>
        <dbReference type="ARBA" id="ARBA00022722"/>
    </source>
</evidence>
<feature type="domain" description="PLD phosphodiesterase" evidence="24">
    <location>
        <begin position="156"/>
        <end position="183"/>
    </location>
</feature>
<keyword evidence="5" id="KW-0255">Endonuclease</keyword>
<keyword evidence="25" id="KW-1185">Reference proteome</keyword>
<proteinExistence type="inferred from homology"/>
<dbReference type="Pfam" id="PF13091">
    <property type="entry name" value="PLDc_2"/>
    <property type="match status" value="1"/>
</dbReference>
<dbReference type="GeneID" id="129339073"/>
<dbReference type="GO" id="GO:0004620">
    <property type="term" value="F:phospholipase activity"/>
    <property type="evidence" value="ECO:0007669"/>
    <property type="project" value="UniProtKB-ARBA"/>
</dbReference>
<dbReference type="KEGG" id="emc:129339073"/>
<evidence type="ECO:0000256" key="7">
    <source>
        <dbReference type="ARBA" id="ARBA00022787"/>
    </source>
</evidence>
<dbReference type="PANTHER" id="PTHR43856:SF1">
    <property type="entry name" value="MITOCHONDRIAL CARDIOLIPIN HYDROLASE"/>
    <property type="match status" value="1"/>
</dbReference>
<feature type="transmembrane region" description="Helical" evidence="23">
    <location>
        <begin position="12"/>
        <end position="33"/>
    </location>
</feature>
<evidence type="ECO:0000256" key="10">
    <source>
        <dbReference type="ARBA" id="ARBA00022963"/>
    </source>
</evidence>
<evidence type="ECO:0000256" key="16">
    <source>
        <dbReference type="ARBA" id="ARBA00038012"/>
    </source>
</evidence>
<evidence type="ECO:0000256" key="21">
    <source>
        <dbReference type="ARBA" id="ARBA00043167"/>
    </source>
</evidence>
<evidence type="ECO:0000259" key="24">
    <source>
        <dbReference type="PROSITE" id="PS50035"/>
    </source>
</evidence>
<protein>
    <recommendedName>
        <fullName evidence="17">Mitochondrial cardiolipin hydrolase</fullName>
    </recommendedName>
    <alternativeName>
        <fullName evidence="19">Choline phosphatase 6</fullName>
    </alternativeName>
    <alternativeName>
        <fullName evidence="21">Mitochondrial phospholipase</fullName>
    </alternativeName>
    <alternativeName>
        <fullName evidence="20">Phosphatidylcholine-hydrolyzing phospholipase D6</fullName>
    </alternativeName>
    <alternativeName>
        <fullName evidence="18">Phospholipase D6</fullName>
    </alternativeName>
</protein>
<keyword evidence="12" id="KW-0443">Lipid metabolism</keyword>
<dbReference type="PROSITE" id="PS50035">
    <property type="entry name" value="PLD"/>
    <property type="match status" value="1"/>
</dbReference>
<evidence type="ECO:0000256" key="1">
    <source>
        <dbReference type="ARBA" id="ARBA00004572"/>
    </source>
</evidence>
<gene>
    <name evidence="26" type="primary">PLD6</name>
</gene>
<keyword evidence="13" id="KW-0496">Mitochondrion</keyword>
<dbReference type="Proteomes" id="UP001190640">
    <property type="component" value="Chromosome 12"/>
</dbReference>
<keyword evidence="2 23" id="KW-0812">Transmembrane</keyword>
<keyword evidence="15" id="KW-0469">Meiosis</keyword>
<dbReference type="GO" id="GO:0005741">
    <property type="term" value="C:mitochondrial outer membrane"/>
    <property type="evidence" value="ECO:0007669"/>
    <property type="project" value="UniProtKB-SubCell"/>
</dbReference>
<dbReference type="GO" id="GO:0008081">
    <property type="term" value="F:phosphoric diester hydrolase activity"/>
    <property type="evidence" value="ECO:0007669"/>
    <property type="project" value="UniProtKB-ARBA"/>
</dbReference>
<keyword evidence="14 23" id="KW-0472">Membrane</keyword>
<dbReference type="GO" id="GO:0016891">
    <property type="term" value="F:RNA endonuclease activity producing 5'-phosphomonoesters, hydrolytic mechanism"/>
    <property type="evidence" value="ECO:0007669"/>
    <property type="project" value="TreeGrafter"/>
</dbReference>
<evidence type="ECO:0000256" key="15">
    <source>
        <dbReference type="ARBA" id="ARBA00023254"/>
    </source>
</evidence>
<evidence type="ECO:0000256" key="19">
    <source>
        <dbReference type="ARBA" id="ARBA00042226"/>
    </source>
</evidence>
<keyword evidence="4" id="KW-0479">Metal-binding</keyword>
<keyword evidence="10" id="KW-0442">Lipid degradation</keyword>
<dbReference type="GO" id="GO:0030154">
    <property type="term" value="P:cell differentiation"/>
    <property type="evidence" value="ECO:0007669"/>
    <property type="project" value="UniProtKB-KW"/>
</dbReference>
<dbReference type="GO" id="GO:0016042">
    <property type="term" value="P:lipid catabolic process"/>
    <property type="evidence" value="ECO:0007669"/>
    <property type="project" value="UniProtKB-KW"/>
</dbReference>
<evidence type="ECO:0000256" key="13">
    <source>
        <dbReference type="ARBA" id="ARBA00023128"/>
    </source>
</evidence>
<evidence type="ECO:0000256" key="2">
    <source>
        <dbReference type="ARBA" id="ARBA00022692"/>
    </source>
</evidence>
<evidence type="ECO:0000256" key="5">
    <source>
        <dbReference type="ARBA" id="ARBA00022759"/>
    </source>
</evidence>
<evidence type="ECO:0000256" key="18">
    <source>
        <dbReference type="ARBA" id="ARBA00041680"/>
    </source>
</evidence>
<evidence type="ECO:0000256" key="14">
    <source>
        <dbReference type="ARBA" id="ARBA00023136"/>
    </source>
</evidence>
<comment type="subcellular location">
    <subcellularLocation>
        <location evidence="1">Mitochondrion outer membrane</location>
        <topology evidence="1">Single-pass membrane protein</topology>
    </subcellularLocation>
</comment>
<keyword evidence="11 23" id="KW-1133">Transmembrane helix</keyword>
<dbReference type="PANTHER" id="PTHR43856">
    <property type="entry name" value="CARDIOLIPIN HYDROLASE"/>
    <property type="match status" value="1"/>
</dbReference>
<dbReference type="Gene3D" id="3.30.870.10">
    <property type="entry name" value="Endonuclease Chain A"/>
    <property type="match status" value="1"/>
</dbReference>
<keyword evidence="8 26" id="KW-0378">Hydrolase</keyword>
<dbReference type="SMART" id="SM00155">
    <property type="entry name" value="PLDc"/>
    <property type="match status" value="1"/>
</dbReference>
<comment type="catalytic activity">
    <reaction evidence="22">
        <text>a cardiolipin + H2O = a 1,2-diacyl-sn-glycero-3-phospho-(1'-sn-glycerol) + a 1,2-diacyl-sn-glycero-3-phosphate + H(+)</text>
        <dbReference type="Rhea" id="RHEA:44884"/>
        <dbReference type="ChEBI" id="CHEBI:15377"/>
        <dbReference type="ChEBI" id="CHEBI:15378"/>
        <dbReference type="ChEBI" id="CHEBI:58608"/>
        <dbReference type="ChEBI" id="CHEBI:62237"/>
        <dbReference type="ChEBI" id="CHEBI:64716"/>
    </reaction>
    <physiologicalReaction direction="left-to-right" evidence="22">
        <dbReference type="Rhea" id="RHEA:44885"/>
    </physiologicalReaction>
</comment>
<evidence type="ECO:0000313" key="25">
    <source>
        <dbReference type="Proteomes" id="UP001190640"/>
    </source>
</evidence>
<keyword evidence="7" id="KW-1000">Mitochondrion outer membrane</keyword>
<dbReference type="GO" id="GO:0046872">
    <property type="term" value="F:metal ion binding"/>
    <property type="evidence" value="ECO:0007669"/>
    <property type="project" value="UniProtKB-KW"/>
</dbReference>
<dbReference type="RefSeq" id="XP_054849654.1">
    <property type="nucleotide sequence ID" value="XM_054993679.1"/>
</dbReference>
<dbReference type="InterPro" id="IPR025202">
    <property type="entry name" value="PLD-like_dom"/>
</dbReference>
<keyword evidence="6" id="KW-0221">Differentiation</keyword>
<comment type="similarity">
    <text evidence="16">Belongs to the phospholipase D family. MitoPLD/Zucchini subfamily.</text>
</comment>
<dbReference type="SUPFAM" id="SSF56024">
    <property type="entry name" value="Phospholipase D/nuclease"/>
    <property type="match status" value="1"/>
</dbReference>
<organism evidence="25 26">
    <name type="scientific">Eublepharis macularius</name>
    <name type="common">Leopard gecko</name>
    <name type="synonym">Cyrtodactylus macularius</name>
    <dbReference type="NCBI Taxonomy" id="481883"/>
    <lineage>
        <taxon>Eukaryota</taxon>
        <taxon>Metazoa</taxon>
        <taxon>Chordata</taxon>
        <taxon>Craniata</taxon>
        <taxon>Vertebrata</taxon>
        <taxon>Euteleostomi</taxon>
        <taxon>Lepidosauria</taxon>
        <taxon>Squamata</taxon>
        <taxon>Bifurcata</taxon>
        <taxon>Gekkota</taxon>
        <taxon>Eublepharidae</taxon>
        <taxon>Eublepharinae</taxon>
        <taxon>Eublepharis</taxon>
    </lineage>
</organism>
<evidence type="ECO:0000256" key="22">
    <source>
        <dbReference type="ARBA" id="ARBA00048101"/>
    </source>
</evidence>
<evidence type="ECO:0000256" key="20">
    <source>
        <dbReference type="ARBA" id="ARBA00043135"/>
    </source>
</evidence>
<reference evidence="26" key="1">
    <citation type="submission" date="2025-08" db="UniProtKB">
        <authorList>
            <consortium name="RefSeq"/>
        </authorList>
    </citation>
    <scope>IDENTIFICATION</scope>
    <source>
        <tissue evidence="26">Blood</tissue>
    </source>
</reference>
<evidence type="ECO:0000256" key="12">
    <source>
        <dbReference type="ARBA" id="ARBA00023098"/>
    </source>
</evidence>
<dbReference type="InterPro" id="IPR001736">
    <property type="entry name" value="PLipase_D/transphosphatidylase"/>
</dbReference>
<accession>A0AA97K6Y6</accession>
<evidence type="ECO:0000256" key="4">
    <source>
        <dbReference type="ARBA" id="ARBA00022723"/>
    </source>
</evidence>
<evidence type="ECO:0000256" key="11">
    <source>
        <dbReference type="ARBA" id="ARBA00022989"/>
    </source>
</evidence>